<dbReference type="InterPro" id="IPR036779">
    <property type="entry name" value="LysM_dom_sf"/>
</dbReference>
<feature type="compositionally biased region" description="Pro residues" evidence="1">
    <location>
        <begin position="782"/>
        <end position="805"/>
    </location>
</feature>
<feature type="transmembrane region" description="Helical" evidence="2">
    <location>
        <begin position="103"/>
        <end position="122"/>
    </location>
</feature>
<dbReference type="SUPFAM" id="SSF48452">
    <property type="entry name" value="TPR-like"/>
    <property type="match status" value="1"/>
</dbReference>
<feature type="region of interest" description="Disordered" evidence="1">
    <location>
        <begin position="262"/>
        <end position="301"/>
    </location>
</feature>
<feature type="domain" description="LysM" evidence="3">
    <location>
        <begin position="209"/>
        <end position="256"/>
    </location>
</feature>
<dbReference type="PANTHER" id="PTHR34700">
    <property type="entry name" value="POTASSIUM BINDING PROTEIN KBP"/>
    <property type="match status" value="1"/>
</dbReference>
<evidence type="ECO:0000313" key="4">
    <source>
        <dbReference type="EMBL" id="AZZ38491.1"/>
    </source>
</evidence>
<dbReference type="CDD" id="cd00118">
    <property type="entry name" value="LysM"/>
    <property type="match status" value="2"/>
</dbReference>
<reference evidence="5" key="1">
    <citation type="submission" date="2017-12" db="EMBL/GenBank/DDBJ databases">
        <title>Whole genome sequencing of Acidipropionibacterium jensenii strains JS279 and JS280.</title>
        <authorList>
            <person name="Deptula P."/>
            <person name="Laine P."/>
            <person name="Smolander O.-P."/>
            <person name="Paulin L."/>
            <person name="Auvinen P."/>
            <person name="Varmanen P."/>
        </authorList>
    </citation>
    <scope>NUCLEOTIDE SEQUENCE [LARGE SCALE GENOMIC DNA]</scope>
    <source>
        <strain evidence="5">JS280</strain>
    </source>
</reference>
<feature type="region of interest" description="Disordered" evidence="1">
    <location>
        <begin position="850"/>
        <end position="869"/>
    </location>
</feature>
<dbReference type="Proteomes" id="UP000285875">
    <property type="component" value="Chromosome"/>
</dbReference>
<evidence type="ECO:0000256" key="2">
    <source>
        <dbReference type="SAM" id="Phobius"/>
    </source>
</evidence>
<organism evidence="4 5">
    <name type="scientific">Acidipropionibacterium jensenii</name>
    <dbReference type="NCBI Taxonomy" id="1749"/>
    <lineage>
        <taxon>Bacteria</taxon>
        <taxon>Bacillati</taxon>
        <taxon>Actinomycetota</taxon>
        <taxon>Actinomycetes</taxon>
        <taxon>Propionibacteriales</taxon>
        <taxon>Propionibacteriaceae</taxon>
        <taxon>Acidipropionibacterium</taxon>
    </lineage>
</organism>
<proteinExistence type="predicted"/>
<feature type="region of interest" description="Disordered" evidence="1">
    <location>
        <begin position="740"/>
        <end position="837"/>
    </location>
</feature>
<protein>
    <submittedName>
        <fullName evidence="4">LysM peptidoglycan-binding domain-containing protein</fullName>
    </submittedName>
</protein>
<feature type="compositionally biased region" description="Polar residues" evidence="1">
    <location>
        <begin position="168"/>
        <end position="178"/>
    </location>
</feature>
<dbReference type="Gene3D" id="1.25.40.10">
    <property type="entry name" value="Tetratricopeptide repeat domain"/>
    <property type="match status" value="1"/>
</dbReference>
<dbReference type="PROSITE" id="PS51782">
    <property type="entry name" value="LYSM"/>
    <property type="match status" value="2"/>
</dbReference>
<dbReference type="Pfam" id="PF01476">
    <property type="entry name" value="LysM"/>
    <property type="match status" value="2"/>
</dbReference>
<keyword evidence="2" id="KW-0472">Membrane</keyword>
<feature type="transmembrane region" description="Helical" evidence="2">
    <location>
        <begin position="60"/>
        <end position="82"/>
    </location>
</feature>
<name>A0A3T0RWW4_9ACTN</name>
<dbReference type="InterPro" id="IPR018392">
    <property type="entry name" value="LysM"/>
</dbReference>
<feature type="compositionally biased region" description="Low complexity" evidence="1">
    <location>
        <begin position="270"/>
        <end position="281"/>
    </location>
</feature>
<evidence type="ECO:0000256" key="1">
    <source>
        <dbReference type="SAM" id="MobiDB-lite"/>
    </source>
</evidence>
<feature type="compositionally biased region" description="Polar residues" evidence="1">
    <location>
        <begin position="823"/>
        <end position="837"/>
    </location>
</feature>
<keyword evidence="2" id="KW-0812">Transmembrane</keyword>
<gene>
    <name evidence="4" type="ORF">C0Z10_00585</name>
</gene>
<feature type="domain" description="LysM" evidence="3">
    <location>
        <begin position="302"/>
        <end position="351"/>
    </location>
</feature>
<accession>A0A3T0RWW4</accession>
<dbReference type="SMART" id="SM01043">
    <property type="entry name" value="BTAD"/>
    <property type="match status" value="1"/>
</dbReference>
<keyword evidence="2" id="KW-1133">Transmembrane helix</keyword>
<feature type="region of interest" description="Disordered" evidence="1">
    <location>
        <begin position="127"/>
        <end position="208"/>
    </location>
</feature>
<evidence type="ECO:0000259" key="3">
    <source>
        <dbReference type="PROSITE" id="PS51782"/>
    </source>
</evidence>
<evidence type="ECO:0000313" key="5">
    <source>
        <dbReference type="Proteomes" id="UP000285875"/>
    </source>
</evidence>
<dbReference type="Gene3D" id="3.10.350.10">
    <property type="entry name" value="LysM domain"/>
    <property type="match status" value="2"/>
</dbReference>
<feature type="region of interest" description="Disordered" evidence="1">
    <location>
        <begin position="525"/>
        <end position="565"/>
    </location>
</feature>
<dbReference type="InterPro" id="IPR011990">
    <property type="entry name" value="TPR-like_helical_dom_sf"/>
</dbReference>
<dbReference type="EMBL" id="CP025570">
    <property type="protein sequence ID" value="AZZ38491.1"/>
    <property type="molecule type" value="Genomic_DNA"/>
</dbReference>
<dbReference type="InterPro" id="IPR005158">
    <property type="entry name" value="BTAD"/>
</dbReference>
<feature type="compositionally biased region" description="Polar residues" evidence="1">
    <location>
        <begin position="148"/>
        <end position="160"/>
    </location>
</feature>
<dbReference type="PANTHER" id="PTHR34700:SF4">
    <property type="entry name" value="PHAGE-LIKE ELEMENT PBSX PROTEIN XKDP"/>
    <property type="match status" value="1"/>
</dbReference>
<dbReference type="InterPro" id="IPR052196">
    <property type="entry name" value="Bact_Kbp"/>
</dbReference>
<dbReference type="SMART" id="SM00257">
    <property type="entry name" value="LysM"/>
    <property type="match status" value="2"/>
</dbReference>
<dbReference type="AlphaFoldDB" id="A0A3T0RWW4"/>
<dbReference type="RefSeq" id="WP_097798105.1">
    <property type="nucleotide sequence ID" value="NZ_CP025570.1"/>
</dbReference>
<feature type="region of interest" description="Disordered" evidence="1">
    <location>
        <begin position="356"/>
        <end position="465"/>
    </location>
</feature>
<feature type="compositionally biased region" description="Acidic residues" evidence="1">
    <location>
        <begin position="525"/>
        <end position="538"/>
    </location>
</feature>
<sequence>MSTSGHLRKDVGRVLRGLASTALLVALVLGSPAALTVWGRIGELRGLSLARLTAPDDGSVLLGLATLVGWAAWLVFTVCVLVEAVDLASGSRVRLRVPGLGQVQGLAAGLLVASIALIAPVGPATSTGQPAAISRTLPVDDSPAQDRTAGSENTSGTASGRTWDRSSEALSVGTSGTASEEVVQRASMGRPDSRLAQPAGHSSESRAGVWHRVTVQDSMWSLAEHWYGDGTAWRRIVAGNPGLDPANLPVGQIILIPGVQAGTTPAQTRSAPTPDPSGAAPASPPTARPARALPATGDRQGPTIVVVAGDTLSGLAQTHLGDADRWPEIWSLNRDQISDPDLIDIGWRLRIPAVTAPAKQSPPSKDAGDAGGTPSPAPSSAAPDDAAPNSTDSGDAGPETSRDADTDAAGTDAADAPSRAAAPDAGSADPEAGTGGGEASTGPTGSAQSIPGVPSSAESGDHDGVSVSPIRGTLAGLSLFLAGGIAGALVTGRRRQLFSRPVGRRVPVLGDDAAHLRAALDTAADAEPEALPDPDPGDDPASSGSHEMTPGTVVLGTRSPDAQRADGGIDADEPVLVDLAATSGWFGVAGSPEDARAMVAGIALSLTCTWWSEGLEVVACGDSLSWLARTGSEAVTIVDHDEALEDLSDLVSSPHPVGPQQPVLERVLVMDVAPVGLPDPRLIRSFGTVIVSPVPGDSAELEGEDLVRVHADGSATLGDLRFTAQLVGEPVRRGVLDLVATTSRTDTEPARWWNGDDPDAATGRPESQDPADQTPHPDQLPQAPPGPHQVGPPPWSPSEQGPPGPDPDEPDPPESGPPSSGQTLFSPSHSHTDAPHQSTISTIGEVTVSHRSDVPDPDQGETGTPATPMLRLLGPVDLIGARGPEPARSVRQCVEYCAWILDHPGSGSARMREGLMVAEPTRRSNTSRLRRWLGRDDEGRLYLPDAYDGRIRLNEAVGTDWEILQLLISGGIAAAADRNLRAALDLVRGAPLADAAPGQWHWAEEWRVEMMQTVRDIGIELARRAIDSGDLDTARLALARALVCCPEDEELLVCRIRLADLAGERSEVERLVYLLSRRARKLGVDLSEETVVLLQEVMEGRPRARVV</sequence>
<dbReference type="KEGG" id="aji:C0Z10_00585"/>
<feature type="compositionally biased region" description="Low complexity" evidence="1">
    <location>
        <begin position="372"/>
        <end position="393"/>
    </location>
</feature>
<feature type="compositionally biased region" description="Low complexity" evidence="1">
    <location>
        <begin position="407"/>
        <end position="432"/>
    </location>
</feature>